<evidence type="ECO:0000259" key="2">
    <source>
        <dbReference type="PROSITE" id="PS50041"/>
    </source>
</evidence>
<dbReference type="Gene3D" id="3.10.100.10">
    <property type="entry name" value="Mannose-Binding Protein A, subunit A"/>
    <property type="match status" value="1"/>
</dbReference>
<keyword evidence="3" id="KW-0675">Receptor</keyword>
<dbReference type="Pfam" id="PF00059">
    <property type="entry name" value="Lectin_C"/>
    <property type="match status" value="1"/>
</dbReference>
<organism evidence="3 4">
    <name type="scientific">Leptotrombidium deliense</name>
    <dbReference type="NCBI Taxonomy" id="299467"/>
    <lineage>
        <taxon>Eukaryota</taxon>
        <taxon>Metazoa</taxon>
        <taxon>Ecdysozoa</taxon>
        <taxon>Arthropoda</taxon>
        <taxon>Chelicerata</taxon>
        <taxon>Arachnida</taxon>
        <taxon>Acari</taxon>
        <taxon>Acariformes</taxon>
        <taxon>Trombidiformes</taxon>
        <taxon>Prostigmata</taxon>
        <taxon>Anystina</taxon>
        <taxon>Parasitengona</taxon>
        <taxon>Trombiculoidea</taxon>
        <taxon>Trombiculidae</taxon>
        <taxon>Leptotrombidium</taxon>
    </lineage>
</organism>
<comment type="caution">
    <text evidence="3">The sequence shown here is derived from an EMBL/GenBank/DDBJ whole genome shotgun (WGS) entry which is preliminary data.</text>
</comment>
<feature type="chain" id="PRO_5019443953" evidence="1">
    <location>
        <begin position="20"/>
        <end position="174"/>
    </location>
</feature>
<evidence type="ECO:0000313" key="3">
    <source>
        <dbReference type="EMBL" id="RWS24780.1"/>
    </source>
</evidence>
<dbReference type="InterPro" id="IPR016186">
    <property type="entry name" value="C-type_lectin-like/link_sf"/>
</dbReference>
<keyword evidence="1" id="KW-0732">Signal</keyword>
<evidence type="ECO:0000256" key="1">
    <source>
        <dbReference type="SAM" id="SignalP"/>
    </source>
</evidence>
<protein>
    <submittedName>
        <fullName evidence="3">Macrophage mannose receptor 1-like protein</fullName>
    </submittedName>
</protein>
<dbReference type="PROSITE" id="PS50041">
    <property type="entry name" value="C_TYPE_LECTIN_2"/>
    <property type="match status" value="1"/>
</dbReference>
<evidence type="ECO:0000313" key="4">
    <source>
        <dbReference type="Proteomes" id="UP000288716"/>
    </source>
</evidence>
<dbReference type="OrthoDB" id="7357196at2759"/>
<feature type="signal peptide" evidence="1">
    <location>
        <begin position="1"/>
        <end position="19"/>
    </location>
</feature>
<reference evidence="3 4" key="1">
    <citation type="journal article" date="2018" name="Gigascience">
        <title>Genomes of trombidid mites reveal novel predicted allergens and laterally-transferred genes associated with secondary metabolism.</title>
        <authorList>
            <person name="Dong X."/>
            <person name="Chaisiri K."/>
            <person name="Xia D."/>
            <person name="Armstrong S.D."/>
            <person name="Fang Y."/>
            <person name="Donnelly M.J."/>
            <person name="Kadowaki T."/>
            <person name="McGarry J.W."/>
            <person name="Darby A.C."/>
            <person name="Makepeace B.L."/>
        </authorList>
    </citation>
    <scope>NUCLEOTIDE SEQUENCE [LARGE SCALE GENOMIC DNA]</scope>
    <source>
        <strain evidence="3">UoL-UT</strain>
    </source>
</reference>
<dbReference type="CDD" id="cd00037">
    <property type="entry name" value="CLECT"/>
    <property type="match status" value="1"/>
</dbReference>
<proteinExistence type="predicted"/>
<accession>A0A443SBA8</accession>
<dbReference type="SUPFAM" id="SSF56436">
    <property type="entry name" value="C-type lectin-like"/>
    <property type="match status" value="1"/>
</dbReference>
<dbReference type="InterPro" id="IPR050111">
    <property type="entry name" value="C-type_lectin/snaclec_domain"/>
</dbReference>
<dbReference type="VEuPathDB" id="VectorBase:LDEU007261"/>
<dbReference type="SMART" id="SM00034">
    <property type="entry name" value="CLECT"/>
    <property type="match status" value="1"/>
</dbReference>
<name>A0A443SBA8_9ACAR</name>
<dbReference type="InterPro" id="IPR016187">
    <property type="entry name" value="CTDL_fold"/>
</dbReference>
<dbReference type="PANTHER" id="PTHR22803">
    <property type="entry name" value="MANNOSE, PHOSPHOLIPASE, LECTIN RECEPTOR RELATED"/>
    <property type="match status" value="1"/>
</dbReference>
<dbReference type="InterPro" id="IPR001304">
    <property type="entry name" value="C-type_lectin-like"/>
</dbReference>
<dbReference type="Proteomes" id="UP000288716">
    <property type="component" value="Unassembled WGS sequence"/>
</dbReference>
<sequence length="174" mass="20593">MQMKVVLIVSSILIVCVYSLTECPRKWIQRKNKCYYKDNRWTTFAERLEICRKYGGYPLSIDSQSENDFIVKHFTKTTFYLGGQRVKGTDKWKWSDGRDVTFTKWSEGEPNNANKNENCIQFYSNFRDKFLGKWNDYSCSVREGGVCEIFLDQEKELNDNDQNIVEIEMNLNNL</sequence>
<gene>
    <name evidence="3" type="ORF">B4U80_13172</name>
</gene>
<dbReference type="EMBL" id="NCKV01004415">
    <property type="protein sequence ID" value="RWS24780.1"/>
    <property type="molecule type" value="Genomic_DNA"/>
</dbReference>
<dbReference type="STRING" id="299467.A0A443SBA8"/>
<feature type="domain" description="C-type lectin" evidence="2">
    <location>
        <begin position="30"/>
        <end position="148"/>
    </location>
</feature>
<dbReference type="AlphaFoldDB" id="A0A443SBA8"/>
<keyword evidence="4" id="KW-1185">Reference proteome</keyword>